<dbReference type="NCBIfam" id="NF009222">
    <property type="entry name" value="PRK12570.1"/>
    <property type="match status" value="1"/>
</dbReference>
<dbReference type="PANTHER" id="PTHR10088:SF4">
    <property type="entry name" value="GLUCOKINASE REGULATORY PROTEIN"/>
    <property type="match status" value="1"/>
</dbReference>
<dbReference type="EC" id="4.2.1.126" evidence="3"/>
<evidence type="ECO:0000259" key="4">
    <source>
        <dbReference type="PROSITE" id="PS51464"/>
    </source>
</evidence>
<comment type="similarity">
    <text evidence="3">Belongs to the GCKR-like family. MurNAc-6-P etherase subfamily.</text>
</comment>
<keyword evidence="1 3" id="KW-0456">Lyase</keyword>
<protein>
    <recommendedName>
        <fullName evidence="3">N-acetylmuramic acid 6-phosphate etherase</fullName>
        <shortName evidence="3">MurNAc-6-P etherase</shortName>
        <ecNumber evidence="3">4.2.1.126</ecNumber>
    </recommendedName>
    <alternativeName>
        <fullName evidence="3">N-acetylmuramic acid 6-phosphate hydrolase</fullName>
    </alternativeName>
    <alternativeName>
        <fullName evidence="3">N-acetylmuramic acid 6-phosphate lyase</fullName>
    </alternativeName>
</protein>
<comment type="catalytic activity">
    <reaction evidence="3">
        <text>N-acetyl-D-muramate 6-phosphate + H2O = N-acetyl-D-glucosamine 6-phosphate + (R)-lactate</text>
        <dbReference type="Rhea" id="RHEA:26410"/>
        <dbReference type="ChEBI" id="CHEBI:15377"/>
        <dbReference type="ChEBI" id="CHEBI:16004"/>
        <dbReference type="ChEBI" id="CHEBI:57513"/>
        <dbReference type="ChEBI" id="CHEBI:58722"/>
        <dbReference type="EC" id="4.2.1.126"/>
    </reaction>
</comment>
<evidence type="ECO:0000313" key="6">
    <source>
        <dbReference type="Proteomes" id="UP001060112"/>
    </source>
</evidence>
<dbReference type="InterPro" id="IPR005488">
    <property type="entry name" value="Etherase_MurQ"/>
</dbReference>
<dbReference type="PROSITE" id="PS51464">
    <property type="entry name" value="SIS"/>
    <property type="match status" value="1"/>
</dbReference>
<dbReference type="EMBL" id="CP101620">
    <property type="protein sequence ID" value="UTY39747.1"/>
    <property type="molecule type" value="Genomic_DNA"/>
</dbReference>
<dbReference type="Proteomes" id="UP001060112">
    <property type="component" value="Chromosome"/>
</dbReference>
<proteinExistence type="inferred from homology"/>
<feature type="active site" evidence="3">
    <location>
        <position position="116"/>
    </location>
</feature>
<dbReference type="CDD" id="cd05007">
    <property type="entry name" value="SIS_Etherase"/>
    <property type="match status" value="1"/>
</dbReference>
<feature type="domain" description="SIS" evidence="4">
    <location>
        <begin position="58"/>
        <end position="220"/>
    </location>
</feature>
<evidence type="ECO:0000256" key="3">
    <source>
        <dbReference type="HAMAP-Rule" id="MF_00068"/>
    </source>
</evidence>
<gene>
    <name evidence="3 5" type="primary">murQ</name>
    <name evidence="5" type="ORF">NMU03_02745</name>
</gene>
<evidence type="ECO:0000256" key="1">
    <source>
        <dbReference type="ARBA" id="ARBA00023239"/>
    </source>
</evidence>
<dbReference type="InterPro" id="IPR040190">
    <property type="entry name" value="MURQ/GCKR"/>
</dbReference>
<name>A0ABY5I300_9FIRM</name>
<reference evidence="5" key="1">
    <citation type="submission" date="2022-07" db="EMBL/GenBank/DDBJ databases">
        <title>Faecal culturing of patients with breast cancer.</title>
        <authorList>
            <person name="Teng N.M.Y."/>
            <person name="Kiu R."/>
            <person name="Evans R."/>
            <person name="Baker D.J."/>
            <person name="Zenner C."/>
            <person name="Robinson S.D."/>
            <person name="Hall L.J."/>
        </authorList>
    </citation>
    <scope>NUCLEOTIDE SEQUENCE</scope>
    <source>
        <strain evidence="5">LH1062</strain>
    </source>
</reference>
<evidence type="ECO:0000313" key="5">
    <source>
        <dbReference type="EMBL" id="UTY39747.1"/>
    </source>
</evidence>
<dbReference type="InterPro" id="IPR001347">
    <property type="entry name" value="SIS_dom"/>
</dbReference>
<evidence type="ECO:0000256" key="2">
    <source>
        <dbReference type="ARBA" id="ARBA00023277"/>
    </source>
</evidence>
<accession>A0ABY5I300</accession>
<sequence>MNKINISHLVTESRNLKTMNLDDMSIHEFLTVMNEEDTLVPLRVQEVLPLIEKAVQMIIHSLQQGGKLFYVGSGTSGRLGILDAVECPPTFSTTDEINGIIAGGTSAFVKAKEGAEDHEEDGKKEILAAGITDKDVVVGIAASGRTPHTIGALKQANEIGAYTISIACNPNSEIGKVAHLAIDMDLGAEVITGSTRLKAGTAQKLVLNMLSTASMVGIGKTYQNLMVDLKPSNEKLVERSKRIIMEATGCDYTVAQQAFEECDRQVKTAIIKILLNCSVEEAQERLEKNQGFVKKQFKNNRLFSVCYLFKGGYVYE</sequence>
<keyword evidence="6" id="KW-1185">Reference proteome</keyword>
<dbReference type="InterPro" id="IPR046348">
    <property type="entry name" value="SIS_dom_sf"/>
</dbReference>
<comment type="miscellaneous">
    <text evidence="3">A lyase-type mechanism (elimination/hydration) is suggested for the cleavage of the lactyl ether bond of MurNAc 6-phosphate, with the formation of an alpha,beta-unsaturated aldehyde intermediate with (E)-stereochemistry, followed by the syn addition of water to give product.</text>
</comment>
<dbReference type="PANTHER" id="PTHR10088">
    <property type="entry name" value="GLUCOKINASE REGULATORY PROTEIN"/>
    <property type="match status" value="1"/>
</dbReference>
<comment type="subunit">
    <text evidence="3">Homodimer.</text>
</comment>
<comment type="function">
    <text evidence="3">Specifically catalyzes the cleavage of the D-lactyl ether substituent of MurNAc 6-phosphate, producing GlcNAc 6-phosphate and D-lactate.</text>
</comment>
<dbReference type="GO" id="GO:0016829">
    <property type="term" value="F:lyase activity"/>
    <property type="evidence" value="ECO:0007669"/>
    <property type="project" value="UniProtKB-KW"/>
</dbReference>
<dbReference type="Pfam" id="PF22645">
    <property type="entry name" value="GKRP_SIS_N"/>
    <property type="match status" value="1"/>
</dbReference>
<dbReference type="PROSITE" id="PS01272">
    <property type="entry name" value="GCKR"/>
    <property type="match status" value="1"/>
</dbReference>
<comment type="pathway">
    <text evidence="3">Amino-sugar metabolism; N-acetylmuramate degradation.</text>
</comment>
<dbReference type="Gene3D" id="1.10.8.1080">
    <property type="match status" value="1"/>
</dbReference>
<organism evidence="5 6">
    <name type="scientific">Allocoprobacillus halotolerans</name>
    <dbReference type="NCBI Taxonomy" id="2944914"/>
    <lineage>
        <taxon>Bacteria</taxon>
        <taxon>Bacillati</taxon>
        <taxon>Bacillota</taxon>
        <taxon>Erysipelotrichia</taxon>
        <taxon>Erysipelotrichales</taxon>
        <taxon>Erysipelotrichaceae</taxon>
        <taxon>Allocoprobacillus</taxon>
    </lineage>
</organism>
<dbReference type="NCBIfam" id="TIGR00274">
    <property type="entry name" value="N-acetylmuramic acid 6-phosphate etherase"/>
    <property type="match status" value="1"/>
</dbReference>
<feature type="active site" description="Proton donor" evidence="3">
    <location>
        <position position="86"/>
    </location>
</feature>
<dbReference type="HAMAP" id="MF_00068">
    <property type="entry name" value="MurQ"/>
    <property type="match status" value="1"/>
</dbReference>
<keyword evidence="2 3" id="KW-0119">Carbohydrate metabolism</keyword>
<dbReference type="InterPro" id="IPR005486">
    <property type="entry name" value="Glucokinase_regulatory_CS"/>
</dbReference>
<dbReference type="Gene3D" id="3.40.50.10490">
    <property type="entry name" value="Glucose-6-phosphate isomerase like protein, domain 1"/>
    <property type="match status" value="1"/>
</dbReference>
<dbReference type="NCBIfam" id="NF003915">
    <property type="entry name" value="PRK05441.1"/>
    <property type="match status" value="1"/>
</dbReference>
<dbReference type="SUPFAM" id="SSF53697">
    <property type="entry name" value="SIS domain"/>
    <property type="match status" value="1"/>
</dbReference>
<dbReference type="RefSeq" id="WP_290141112.1">
    <property type="nucleotide sequence ID" value="NZ_CP101620.1"/>
</dbReference>